<keyword evidence="4" id="KW-0833">Ubl conjugation pathway</keyword>
<dbReference type="EMBL" id="CACRXK020000835">
    <property type="protein sequence ID" value="CAB3985159.1"/>
    <property type="molecule type" value="Genomic_DNA"/>
</dbReference>
<organism evidence="8 9">
    <name type="scientific">Paramuricea clavata</name>
    <name type="common">Red gorgonian</name>
    <name type="synonym">Violescent sea-whip</name>
    <dbReference type="NCBI Taxonomy" id="317549"/>
    <lineage>
        <taxon>Eukaryota</taxon>
        <taxon>Metazoa</taxon>
        <taxon>Cnidaria</taxon>
        <taxon>Anthozoa</taxon>
        <taxon>Octocorallia</taxon>
        <taxon>Malacalcyonacea</taxon>
        <taxon>Plexauridae</taxon>
        <taxon>Paramuricea</taxon>
    </lineage>
</organism>
<protein>
    <submittedName>
        <fullName evidence="8">Cell division cycle 16 homolog</fullName>
    </submittedName>
</protein>
<dbReference type="GO" id="GO:0016567">
    <property type="term" value="P:protein ubiquitination"/>
    <property type="evidence" value="ECO:0007669"/>
    <property type="project" value="TreeGrafter"/>
</dbReference>
<feature type="compositionally biased region" description="Polar residues" evidence="7">
    <location>
        <begin position="536"/>
        <end position="549"/>
    </location>
</feature>
<dbReference type="AlphaFoldDB" id="A0A6S7G7U1"/>
<sequence length="559" mass="63190">MESSGKVPFSQLRNLVRSYIDKHLYETALFWAEKSMSLSNNELQDVYWFAQALFYTKQYQRAVHALTSRGLHESNLACRYLVGKCYAECKKWQEALDVLEMEQKCSKSNLSSDLGAGSKKLEAAVHHLRGLVYDAMDNGTMACDCYKEALRNDVHCYEAFDQLTSHYMLTPNEGSEFLNSLPFEEQCLSEEIPLLKYLYEIKLQNSKKSVKLLTPYESVSNSLDVIVCMAEKQFSKCDFQMCYKMTSQVLQKDPLHSACLPLHISCMVELKKSNDLFFLAHKLVDNYPDQAVSWYAVGSYYYLISKHEAARRFLSKATTTDHNFGPAWIGFGHAFAVEGEHDQAMAAYFTASKLMPGAYQPLLYVGIEYNKTNNPKLAERFFNQALTIAPDDPTIKHELGQIAFQNGNYTKAEKCFREALENVQSLSSGVILDTWEPLVNNLGHAIRKQGRYEEALKYHQQALVLVPQNSHTLSAIGFVHSLLGNCEQAISYFHKALSLRKDDTFSVQMLGQTLEQFSLAILPGEPEEQLPLSSDAAEQSVTGGQSMIDTSIEDVSMET</sequence>
<evidence type="ECO:0000256" key="3">
    <source>
        <dbReference type="ARBA" id="ARBA00022776"/>
    </source>
</evidence>
<proteinExistence type="predicted"/>
<dbReference type="PROSITE" id="PS50005">
    <property type="entry name" value="TPR"/>
    <property type="match status" value="3"/>
</dbReference>
<dbReference type="OrthoDB" id="10006270at2759"/>
<evidence type="ECO:0000256" key="6">
    <source>
        <dbReference type="ARBA" id="ARBA00023306"/>
    </source>
</evidence>
<dbReference type="GO" id="GO:0045842">
    <property type="term" value="P:positive regulation of mitotic metaphase/anaphase transition"/>
    <property type="evidence" value="ECO:0007669"/>
    <property type="project" value="TreeGrafter"/>
</dbReference>
<dbReference type="SMART" id="SM00028">
    <property type="entry name" value="TPR"/>
    <property type="match status" value="9"/>
</dbReference>
<evidence type="ECO:0000313" key="8">
    <source>
        <dbReference type="EMBL" id="CAB3985159.1"/>
    </source>
</evidence>
<dbReference type="Pfam" id="PF13424">
    <property type="entry name" value="TPR_12"/>
    <property type="match status" value="1"/>
</dbReference>
<dbReference type="PANTHER" id="PTHR12558:SF9">
    <property type="entry name" value="CELL DIVISION CYCLE PROTEIN 16 HOMOLOG"/>
    <property type="match status" value="1"/>
</dbReference>
<evidence type="ECO:0000256" key="5">
    <source>
        <dbReference type="ARBA" id="ARBA00022803"/>
    </source>
</evidence>
<dbReference type="GO" id="GO:0005737">
    <property type="term" value="C:cytoplasm"/>
    <property type="evidence" value="ECO:0007669"/>
    <property type="project" value="TreeGrafter"/>
</dbReference>
<keyword evidence="9" id="KW-1185">Reference proteome</keyword>
<evidence type="ECO:0000256" key="7">
    <source>
        <dbReference type="SAM" id="MobiDB-lite"/>
    </source>
</evidence>
<dbReference type="GO" id="GO:0051301">
    <property type="term" value="P:cell division"/>
    <property type="evidence" value="ECO:0007669"/>
    <property type="project" value="UniProtKB-KW"/>
</dbReference>
<dbReference type="PANTHER" id="PTHR12558">
    <property type="entry name" value="CELL DIVISION CYCLE 16,23,27"/>
    <property type="match status" value="1"/>
</dbReference>
<dbReference type="Gene3D" id="1.25.40.10">
    <property type="entry name" value="Tetratricopeptide repeat domain"/>
    <property type="match status" value="1"/>
</dbReference>
<dbReference type="Pfam" id="PF12895">
    <property type="entry name" value="ANAPC3"/>
    <property type="match status" value="1"/>
</dbReference>
<dbReference type="GO" id="GO:0005680">
    <property type="term" value="C:anaphase-promoting complex"/>
    <property type="evidence" value="ECO:0007669"/>
    <property type="project" value="TreeGrafter"/>
</dbReference>
<name>A0A6S7G7U1_PARCT</name>
<accession>A0A6S7G7U1</accession>
<feature type="region of interest" description="Disordered" evidence="7">
    <location>
        <begin position="528"/>
        <end position="559"/>
    </location>
</feature>
<comment type="caution">
    <text evidence="8">The sequence shown here is derived from an EMBL/GenBank/DDBJ whole genome shotgun (WGS) entry which is preliminary data.</text>
</comment>
<dbReference type="Pfam" id="PF14559">
    <property type="entry name" value="TPR_19"/>
    <property type="match status" value="1"/>
</dbReference>
<gene>
    <name evidence="8" type="ORF">PACLA_8A000826</name>
</gene>
<reference evidence="8" key="1">
    <citation type="submission" date="2020-04" db="EMBL/GenBank/DDBJ databases">
        <authorList>
            <person name="Alioto T."/>
            <person name="Alioto T."/>
            <person name="Gomez Garrido J."/>
        </authorList>
    </citation>
    <scope>NUCLEOTIDE SEQUENCE</scope>
    <source>
        <strain evidence="8">A484AB</strain>
    </source>
</reference>
<keyword evidence="6" id="KW-0131">Cell cycle</keyword>
<evidence type="ECO:0000256" key="4">
    <source>
        <dbReference type="ARBA" id="ARBA00022786"/>
    </source>
</evidence>
<keyword evidence="1 8" id="KW-0132">Cell division</keyword>
<keyword evidence="5" id="KW-0802">TPR repeat</keyword>
<dbReference type="GO" id="GO:0031145">
    <property type="term" value="P:anaphase-promoting complex-dependent catabolic process"/>
    <property type="evidence" value="ECO:0007669"/>
    <property type="project" value="TreeGrafter"/>
</dbReference>
<keyword evidence="2" id="KW-0677">Repeat</keyword>
<evidence type="ECO:0000256" key="2">
    <source>
        <dbReference type="ARBA" id="ARBA00022737"/>
    </source>
</evidence>
<dbReference type="Proteomes" id="UP001152795">
    <property type="component" value="Unassembled WGS sequence"/>
</dbReference>
<evidence type="ECO:0000256" key="1">
    <source>
        <dbReference type="ARBA" id="ARBA00022618"/>
    </source>
</evidence>
<evidence type="ECO:0000313" key="9">
    <source>
        <dbReference type="Proteomes" id="UP001152795"/>
    </source>
</evidence>
<dbReference type="SUPFAM" id="SSF48452">
    <property type="entry name" value="TPR-like"/>
    <property type="match status" value="2"/>
</dbReference>
<dbReference type="InterPro" id="IPR019734">
    <property type="entry name" value="TPR_rpt"/>
</dbReference>
<dbReference type="InterPro" id="IPR011990">
    <property type="entry name" value="TPR-like_helical_dom_sf"/>
</dbReference>
<keyword evidence="3" id="KW-0498">Mitosis</keyword>